<evidence type="ECO:0000256" key="6">
    <source>
        <dbReference type="SAM" id="MobiDB-lite"/>
    </source>
</evidence>
<feature type="region of interest" description="Disordered" evidence="6">
    <location>
        <begin position="244"/>
        <end position="304"/>
    </location>
</feature>
<dbReference type="Proteomes" id="UP001151699">
    <property type="component" value="Chromosome C"/>
</dbReference>
<feature type="compositionally biased region" description="Low complexity" evidence="6">
    <location>
        <begin position="129"/>
        <end position="142"/>
    </location>
</feature>
<dbReference type="SUPFAM" id="SSF47396">
    <property type="entry name" value="Transcription factor IIA (TFIIA), alpha-helical domain"/>
    <property type="match status" value="1"/>
</dbReference>
<comment type="similarity">
    <text evidence="2">Belongs to the TFIIA subunit 1 family.</text>
</comment>
<dbReference type="InterPro" id="IPR009088">
    <property type="entry name" value="TFIIA_b-brl"/>
</dbReference>
<evidence type="ECO:0000256" key="1">
    <source>
        <dbReference type="ARBA" id="ARBA00004123"/>
    </source>
</evidence>
<feature type="region of interest" description="Disordered" evidence="6">
    <location>
        <begin position="59"/>
        <end position="154"/>
    </location>
</feature>
<dbReference type="Gene3D" id="2.30.18.10">
    <property type="entry name" value="Transcription factor IIA (TFIIA), beta-barrel domain"/>
    <property type="match status" value="1"/>
</dbReference>
<accession>A0A9Q0MRZ8</accession>
<dbReference type="Pfam" id="PF03153">
    <property type="entry name" value="TFIIA"/>
    <property type="match status" value="2"/>
</dbReference>
<dbReference type="EMBL" id="WJQU01000004">
    <property type="protein sequence ID" value="KAJ6636549.1"/>
    <property type="molecule type" value="Genomic_DNA"/>
</dbReference>
<dbReference type="SMART" id="SM01371">
    <property type="entry name" value="TFIIA"/>
    <property type="match status" value="1"/>
</dbReference>
<feature type="compositionally biased region" description="Low complexity" evidence="6">
    <location>
        <begin position="85"/>
        <end position="102"/>
    </location>
</feature>
<dbReference type="FunFam" id="1.10.287.100:FF:000001">
    <property type="entry name" value="Transcription initiation factor IIA subunit"/>
    <property type="match status" value="1"/>
</dbReference>
<reference evidence="7" key="1">
    <citation type="submission" date="2022-07" db="EMBL/GenBank/DDBJ databases">
        <authorList>
            <person name="Trinca V."/>
            <person name="Uliana J.V.C."/>
            <person name="Torres T.T."/>
            <person name="Ward R.J."/>
            <person name="Monesi N."/>
        </authorList>
    </citation>
    <scope>NUCLEOTIDE SEQUENCE</scope>
    <source>
        <strain evidence="7">HSMRA1968</strain>
        <tissue evidence="7">Whole embryos</tissue>
    </source>
</reference>
<evidence type="ECO:0000256" key="5">
    <source>
        <dbReference type="ARBA" id="ARBA00023242"/>
    </source>
</evidence>
<dbReference type="FunFam" id="2.30.18.10:FF:000002">
    <property type="entry name" value="Transcription initiation factor IIA subunit 1"/>
    <property type="match status" value="1"/>
</dbReference>
<dbReference type="GO" id="GO:0005672">
    <property type="term" value="C:transcription factor TFIIA complex"/>
    <property type="evidence" value="ECO:0007669"/>
    <property type="project" value="InterPro"/>
</dbReference>
<protein>
    <submittedName>
        <fullName evidence="7">Transcription initiation factor IIA subunit 1</fullName>
    </submittedName>
</protein>
<feature type="compositionally biased region" description="Acidic residues" evidence="6">
    <location>
        <begin position="249"/>
        <end position="304"/>
    </location>
</feature>
<evidence type="ECO:0000256" key="2">
    <source>
        <dbReference type="ARBA" id="ARBA00010059"/>
    </source>
</evidence>
<dbReference type="OrthoDB" id="6275927at2759"/>
<comment type="caution">
    <text evidence="7">The sequence shown here is derived from an EMBL/GenBank/DDBJ whole genome shotgun (WGS) entry which is preliminary data.</text>
</comment>
<proteinExistence type="inferred from homology"/>
<dbReference type="AlphaFoldDB" id="A0A9Q0MRZ8"/>
<dbReference type="PANTHER" id="PTHR12694">
    <property type="entry name" value="TRANSCRIPTION INITIATION FACTOR IIA SUBUNIT 1"/>
    <property type="match status" value="1"/>
</dbReference>
<keyword evidence="3" id="KW-0805">Transcription regulation</keyword>
<dbReference type="PANTHER" id="PTHR12694:SF8">
    <property type="entry name" value="TRANSCRIPTION INITIATION FACTOR IIA SUBUNIT 1"/>
    <property type="match status" value="1"/>
</dbReference>
<sequence length="351" mass="38374">MALSQTSVLKLYHAVIDDVITGVRDAFLDEGVDEQVLQEMKQVWTNKLLASKAIEVSIDPLEPQPPPILALTSKSNGTKSKNRPQQQQQQQQTQQQQASQPQNVTENNVNASNQTFSNQTNGTHKTLSQPNPTQQPTVQPQTQAPPAPPAVVAGLDPTKIVPIQITLPPQPNVPNSEPRVLTIQVPASAIQANQLQQVLTGPIISSIMQLPPVLASSVLQQHVNAVLQSLVMVTNAVTVQKQIDGAADTSDEDRSDVSDDNLDGDDDDDLDKEDDDEAEGEGGPEDEPLNSDDDVSEEEQADLFDTDNVVVCQYDKITRSRNKWKFYLKDGIMNIGGKDYVFQKSNGDAEW</sequence>
<keyword evidence="5" id="KW-0539">Nucleus</keyword>
<feature type="compositionally biased region" description="Polar residues" evidence="6">
    <location>
        <begin position="103"/>
        <end position="128"/>
    </location>
</feature>
<gene>
    <name evidence="7" type="primary">TfIIA-L</name>
    <name evidence="7" type="ORF">Bhyg_15140</name>
</gene>
<comment type="subcellular location">
    <subcellularLocation>
        <location evidence="1">Nucleus</location>
    </subcellularLocation>
</comment>
<evidence type="ECO:0000313" key="8">
    <source>
        <dbReference type="Proteomes" id="UP001151699"/>
    </source>
</evidence>
<evidence type="ECO:0000313" key="7">
    <source>
        <dbReference type="EMBL" id="KAJ6636549.1"/>
    </source>
</evidence>
<dbReference type="SUPFAM" id="SSF50784">
    <property type="entry name" value="Transcription factor IIA (TFIIA), beta-barrel domain"/>
    <property type="match status" value="1"/>
</dbReference>
<dbReference type="InterPro" id="IPR004855">
    <property type="entry name" value="TFIIA_asu/bsu"/>
</dbReference>
<name>A0A9Q0MRZ8_9DIPT</name>
<evidence type="ECO:0000256" key="4">
    <source>
        <dbReference type="ARBA" id="ARBA00023163"/>
    </source>
</evidence>
<dbReference type="Gene3D" id="1.10.287.100">
    <property type="match status" value="1"/>
</dbReference>
<organism evidence="7 8">
    <name type="scientific">Pseudolycoriella hygida</name>
    <dbReference type="NCBI Taxonomy" id="35572"/>
    <lineage>
        <taxon>Eukaryota</taxon>
        <taxon>Metazoa</taxon>
        <taxon>Ecdysozoa</taxon>
        <taxon>Arthropoda</taxon>
        <taxon>Hexapoda</taxon>
        <taxon>Insecta</taxon>
        <taxon>Pterygota</taxon>
        <taxon>Neoptera</taxon>
        <taxon>Endopterygota</taxon>
        <taxon>Diptera</taxon>
        <taxon>Nematocera</taxon>
        <taxon>Sciaroidea</taxon>
        <taxon>Sciaridae</taxon>
        <taxon>Pseudolycoriella</taxon>
    </lineage>
</organism>
<evidence type="ECO:0000256" key="3">
    <source>
        <dbReference type="ARBA" id="ARBA00023015"/>
    </source>
</evidence>
<dbReference type="GO" id="GO:0006367">
    <property type="term" value="P:transcription initiation at RNA polymerase II promoter"/>
    <property type="evidence" value="ECO:0007669"/>
    <property type="project" value="InterPro"/>
</dbReference>
<keyword evidence="4" id="KW-0804">Transcription</keyword>
<dbReference type="CDD" id="cd07976">
    <property type="entry name" value="TFIIA_alpha_beta_like"/>
    <property type="match status" value="2"/>
</dbReference>
<keyword evidence="8" id="KW-1185">Reference proteome</keyword>